<evidence type="ECO:0000313" key="4">
    <source>
        <dbReference type="EMBL" id="NDV29320.1"/>
    </source>
</evidence>
<dbReference type="InterPro" id="IPR000192">
    <property type="entry name" value="Aminotrans_V_dom"/>
</dbReference>
<dbReference type="PANTHER" id="PTHR43686:SF1">
    <property type="entry name" value="AMINOTRAN_5 DOMAIN-CONTAINING PROTEIN"/>
    <property type="match status" value="1"/>
</dbReference>
<evidence type="ECO:0000259" key="2">
    <source>
        <dbReference type="Pfam" id="PF00266"/>
    </source>
</evidence>
<dbReference type="InterPro" id="IPR015422">
    <property type="entry name" value="PyrdxlP-dep_Trfase_small"/>
</dbReference>
<feature type="region of interest" description="Disordered" evidence="1">
    <location>
        <begin position="630"/>
        <end position="664"/>
    </location>
</feature>
<feature type="domain" description="Aminotransferase class V" evidence="2">
    <location>
        <begin position="43"/>
        <end position="416"/>
    </location>
</feature>
<feature type="compositionally biased region" description="Basic and acidic residues" evidence="1">
    <location>
        <begin position="923"/>
        <end position="933"/>
    </location>
</feature>
<dbReference type="PANTHER" id="PTHR43686">
    <property type="entry name" value="SULFURTRANSFERASE-RELATED"/>
    <property type="match status" value="1"/>
</dbReference>
<sequence>MREEAEKGAPGESASESVQLVREGVVGKEAMFAGPYGRRKVTYCDYTASGRGLECIEQYVNTEILPFYGNTHSTSSVVGHQSTLFRFEARQLIGRYVNARYDKDVVLFSGRGVTGALQHLLHILEKSVGLGSRSVVFVGPYEHHSAILPWREAGCKVVSIKENQKGNIDTKHLEEELILHKDFSAKIGCFSAASNVTGILTDTNEISILLHKHSALSIWDYATAGPYVEMDMNPYMQGVDADLVYKDAILISTHKFIGGPGTPGIMVVKKKLFDKKHPPSTPGGGTVFFVTDKDHRYLSNLYEREEGGTPDIVGSIKAGLVFKLKHSVGVQTIQAREHDFAVRAEGRLAAIPNLHLLGPSVNDVKKLAIFSFMISHPSNIGKKFLHYNFVCSLLSDLFGIQARGGCMCAGPYAQHLLGIDFDLAKKYEEELVERDHSEVIRPGFVRINFNYFISEEEFSFVLSALEFVAKDGWRFLSEYTFYEESNEWVHKKNRKFPDRRWLDSISFRQGKMQWPTQDNSDAALHSYQDYLEQAEVLASQIKREEHPNPQLLHPSAEALRWFLYPHEALSSGESASSPFQPRTYSTASPVAPKPPPSDPTAPEPSASCEATGECLPCARIMATTTSQYKSIKNKSTTSQKLRDQLGQPPDPSNQKKKPKAPLSPQKAALLEKKKIGKAIFSSACDAIAEFGMIKDGDRVLVGLSGGKDSLTLLNILLQIKQAKKWNFEIGATTVDPQTISYDPTPLIPYVKQLGVPYYYQSQGLIELAKETCPTSICAWCSRMKRGILCKTARKHGYNKIALGQHLDDLAESFLMYAFHNGKLDTMKASSLLKEGDLSIIRPFIYVRELQTKKYARLHSLPVITENCPACFAEPKERKRIKALLAAQENLFPLLFNSIRSTIHPLMHGRVNVKRQFIKEMELDGHTIPKPPEREENENEDLF</sequence>
<feature type="region of interest" description="Disordered" evidence="1">
    <location>
        <begin position="572"/>
        <end position="608"/>
    </location>
</feature>
<dbReference type="SUPFAM" id="SSF53383">
    <property type="entry name" value="PLP-dependent transferases"/>
    <property type="match status" value="1"/>
</dbReference>
<dbReference type="AlphaFoldDB" id="A0A6B2KX14"/>
<dbReference type="InterPro" id="IPR015421">
    <property type="entry name" value="PyrdxlP-dep_Trfase_major"/>
</dbReference>
<feature type="compositionally biased region" description="Polar residues" evidence="1">
    <location>
        <begin position="630"/>
        <end position="639"/>
    </location>
</feature>
<dbReference type="Gene3D" id="3.40.50.620">
    <property type="entry name" value="HUPs"/>
    <property type="match status" value="1"/>
</dbReference>
<feature type="compositionally biased region" description="Pro residues" evidence="1">
    <location>
        <begin position="591"/>
        <end position="602"/>
    </location>
</feature>
<evidence type="ECO:0008006" key="5">
    <source>
        <dbReference type="Google" id="ProtNLM"/>
    </source>
</evidence>
<dbReference type="InterPro" id="IPR015424">
    <property type="entry name" value="PyrdxlP-dep_Trfase"/>
</dbReference>
<dbReference type="Gene3D" id="3.90.1150.10">
    <property type="entry name" value="Aspartate Aminotransferase, domain 1"/>
    <property type="match status" value="1"/>
</dbReference>
<dbReference type="SUPFAM" id="SSF52402">
    <property type="entry name" value="Adenine nucleotide alpha hydrolases-like"/>
    <property type="match status" value="1"/>
</dbReference>
<evidence type="ECO:0000259" key="3">
    <source>
        <dbReference type="Pfam" id="PF01171"/>
    </source>
</evidence>
<dbReference type="InterPro" id="IPR011063">
    <property type="entry name" value="TilS/TtcA_N"/>
</dbReference>
<feature type="domain" description="tRNA(Ile)-lysidine/2-thiocytidine synthase N-terminal" evidence="3">
    <location>
        <begin position="699"/>
        <end position="863"/>
    </location>
</feature>
<organism evidence="4">
    <name type="scientific">Arcella intermedia</name>
    <dbReference type="NCBI Taxonomy" id="1963864"/>
    <lineage>
        <taxon>Eukaryota</taxon>
        <taxon>Amoebozoa</taxon>
        <taxon>Tubulinea</taxon>
        <taxon>Elardia</taxon>
        <taxon>Arcellinida</taxon>
        <taxon>Sphaerothecina</taxon>
        <taxon>Arcellidae</taxon>
        <taxon>Arcella</taxon>
    </lineage>
</organism>
<accession>A0A6B2KX14</accession>
<evidence type="ECO:0000256" key="1">
    <source>
        <dbReference type="SAM" id="MobiDB-lite"/>
    </source>
</evidence>
<proteinExistence type="predicted"/>
<dbReference type="InterPro" id="IPR014729">
    <property type="entry name" value="Rossmann-like_a/b/a_fold"/>
</dbReference>
<feature type="compositionally biased region" description="Polar residues" evidence="1">
    <location>
        <begin position="572"/>
        <end position="586"/>
    </location>
</feature>
<dbReference type="Pfam" id="PF01171">
    <property type="entry name" value="ATP_bind_3"/>
    <property type="match status" value="1"/>
</dbReference>
<dbReference type="Pfam" id="PF00266">
    <property type="entry name" value="Aminotran_5"/>
    <property type="match status" value="1"/>
</dbReference>
<dbReference type="Gene3D" id="3.40.640.10">
    <property type="entry name" value="Type I PLP-dependent aspartate aminotransferase-like (Major domain)"/>
    <property type="match status" value="1"/>
</dbReference>
<protein>
    <recommendedName>
        <fullName evidence="5">Aminotransferase class V domain-containing protein</fullName>
    </recommendedName>
</protein>
<dbReference type="CDD" id="cd24138">
    <property type="entry name" value="TtcA-like"/>
    <property type="match status" value="1"/>
</dbReference>
<name>A0A6B2KX14_9EUKA</name>
<feature type="region of interest" description="Disordered" evidence="1">
    <location>
        <begin position="923"/>
        <end position="942"/>
    </location>
</feature>
<dbReference type="EMBL" id="GIBP01000351">
    <property type="protein sequence ID" value="NDV29320.1"/>
    <property type="molecule type" value="Transcribed_RNA"/>
</dbReference>
<reference evidence="4" key="1">
    <citation type="journal article" date="2020" name="J. Eukaryot. Microbiol.">
        <title>De novo Sequencing, Assembly and Annotation of the Transcriptome for the Free-Living Testate Amoeba Arcella intermedia.</title>
        <authorList>
            <person name="Ribeiro G.M."/>
            <person name="Porfirio-Sousa A.L."/>
            <person name="Maurer-Alcala X.X."/>
            <person name="Katz L.A."/>
            <person name="Lahr D.J.G."/>
        </authorList>
    </citation>
    <scope>NUCLEOTIDE SEQUENCE</scope>
</reference>